<dbReference type="InterPro" id="IPR002909">
    <property type="entry name" value="IPT_dom"/>
</dbReference>
<proteinExistence type="predicted"/>
<evidence type="ECO:0000313" key="4">
    <source>
        <dbReference type="Proteomes" id="UP000010433"/>
    </source>
</evidence>
<gene>
    <name evidence="3" type="ORF">HMPREF9151_00827</name>
</gene>
<dbReference type="AlphaFoldDB" id="L1NFD2"/>
<name>L1NFD2_9BACT</name>
<feature type="signal peptide" evidence="1">
    <location>
        <begin position="1"/>
        <end position="25"/>
    </location>
</feature>
<evidence type="ECO:0000259" key="2">
    <source>
        <dbReference type="Pfam" id="PF01833"/>
    </source>
</evidence>
<protein>
    <recommendedName>
        <fullName evidence="2">IPT/TIG domain-containing protein</fullName>
    </recommendedName>
</protein>
<dbReference type="PANTHER" id="PTHR13833">
    <property type="match status" value="1"/>
</dbReference>
<comment type="caution">
    <text evidence="3">The sequence shown here is derived from an EMBL/GenBank/DDBJ whole genome shotgun (WGS) entry which is preliminary data.</text>
</comment>
<dbReference type="InterPro" id="IPR014756">
    <property type="entry name" value="Ig_E-set"/>
</dbReference>
<dbReference type="EMBL" id="AMEP01000056">
    <property type="protein sequence ID" value="EKY02083.1"/>
    <property type="molecule type" value="Genomic_DNA"/>
</dbReference>
<dbReference type="PATRIC" id="fig|1127699.3.peg.763"/>
<dbReference type="InterPro" id="IPR011042">
    <property type="entry name" value="6-blade_b-propeller_TolB-like"/>
</dbReference>
<keyword evidence="4" id="KW-1185">Reference proteome</keyword>
<feature type="domain" description="IPT/TIG" evidence="2">
    <location>
        <begin position="58"/>
        <end position="140"/>
    </location>
</feature>
<dbReference type="Gene3D" id="2.120.10.30">
    <property type="entry name" value="TolB, C-terminal domain"/>
    <property type="match status" value="1"/>
</dbReference>
<dbReference type="STRING" id="1127699.HMPREF9151_00827"/>
<sequence>MTNNNMSKFKMTFFIPCVLFTVVLAAFVVTGCNGTTTIEDYVETGGAAAYDPAQPVKISNFTPTQGGVGQQLVINGSNFGNDTAKVNVTIGGQKAVLVNVKGNSLYCFVPAGAFTGEVTVTVGDDAVGKQTAEAADKFNYQRKMVAGTLCGYKNARDDQGWVDGPFATCCGFRNYGFMHFSPYDPNQLFVVYDQEPYWGVVAHGIQLIDLKKEEVQTILPLSMFNNERLRSIDFAIDPFKYDADGKIIGRSDATWHSTAPLNERQWCDHLIIAADNYDSHNRAHSVYIVDRDAQGKFSSSSPHRLLACYQQCNGAVLHPVNGELYFNSYADGSVLKMDMDLYWETVEAEGTWDPYVEDNLYNSATGSASGTGAFEKLFKVQDNRWNFQIYIHPSGKYAYIVVINRNYILRTDYDEVNKRFSSPYLVAGKIDSGDFIDGVGKSARMNFPCQGTFVQNDEYVKEGREDVYDFYFCDCYNHSIRSLSPFGIVSTYAGGSKETHSDNKREGAEDGELRRVARFYEPTGLASNFRTDPSTGEKTPAFYILDSRNCKIRTIAMEKKNP</sequence>
<organism evidence="3 4">
    <name type="scientific">Hoylesella saccharolytica F0055</name>
    <dbReference type="NCBI Taxonomy" id="1127699"/>
    <lineage>
        <taxon>Bacteria</taxon>
        <taxon>Pseudomonadati</taxon>
        <taxon>Bacteroidota</taxon>
        <taxon>Bacteroidia</taxon>
        <taxon>Bacteroidales</taxon>
        <taxon>Prevotellaceae</taxon>
        <taxon>Hoylesella</taxon>
    </lineage>
</organism>
<dbReference type="SUPFAM" id="SSF63829">
    <property type="entry name" value="Calcium-dependent phosphotriesterase"/>
    <property type="match status" value="1"/>
</dbReference>
<keyword evidence="1" id="KW-0732">Signal</keyword>
<dbReference type="InterPro" id="IPR013783">
    <property type="entry name" value="Ig-like_fold"/>
</dbReference>
<reference evidence="3 4" key="1">
    <citation type="submission" date="2012-05" db="EMBL/GenBank/DDBJ databases">
        <authorList>
            <person name="Weinstock G."/>
            <person name="Sodergren E."/>
            <person name="Lobos E.A."/>
            <person name="Fulton L."/>
            <person name="Fulton R."/>
            <person name="Courtney L."/>
            <person name="Fronick C."/>
            <person name="O'Laughlin M."/>
            <person name="Godfrey J."/>
            <person name="Wilson R.M."/>
            <person name="Miner T."/>
            <person name="Farmer C."/>
            <person name="Delehaunty K."/>
            <person name="Cordes M."/>
            <person name="Minx P."/>
            <person name="Tomlinson C."/>
            <person name="Chen J."/>
            <person name="Wollam A."/>
            <person name="Pepin K.H."/>
            <person name="Bhonagiri V."/>
            <person name="Zhang X."/>
            <person name="Suruliraj S."/>
            <person name="Warren W."/>
            <person name="Mitreva M."/>
            <person name="Mardis E.R."/>
            <person name="Wilson R.K."/>
        </authorList>
    </citation>
    <scope>NUCLEOTIDE SEQUENCE [LARGE SCALE GENOMIC DNA]</scope>
    <source>
        <strain evidence="3 4">F0055</strain>
    </source>
</reference>
<evidence type="ECO:0000313" key="3">
    <source>
        <dbReference type="EMBL" id="EKY02083.1"/>
    </source>
</evidence>
<dbReference type="Gene3D" id="2.60.40.10">
    <property type="entry name" value="Immunoglobulins"/>
    <property type="match status" value="1"/>
</dbReference>
<dbReference type="CDD" id="cd00603">
    <property type="entry name" value="IPT_PCSR"/>
    <property type="match status" value="1"/>
</dbReference>
<feature type="chain" id="PRO_5003955109" description="IPT/TIG domain-containing protein" evidence="1">
    <location>
        <begin position="26"/>
        <end position="562"/>
    </location>
</feature>
<dbReference type="Pfam" id="PF01833">
    <property type="entry name" value="TIG"/>
    <property type="match status" value="1"/>
</dbReference>
<dbReference type="PANTHER" id="PTHR13833:SF71">
    <property type="entry name" value="NHL DOMAIN-CONTAINING PROTEIN"/>
    <property type="match status" value="1"/>
</dbReference>
<dbReference type="HOGENOM" id="CLU_035704_0_0_10"/>
<accession>L1NFD2</accession>
<evidence type="ECO:0000256" key="1">
    <source>
        <dbReference type="SAM" id="SignalP"/>
    </source>
</evidence>
<dbReference type="SUPFAM" id="SSF81296">
    <property type="entry name" value="E set domains"/>
    <property type="match status" value="1"/>
</dbReference>
<dbReference type="Proteomes" id="UP000010433">
    <property type="component" value="Unassembled WGS sequence"/>
</dbReference>